<dbReference type="AlphaFoldDB" id="A0A816D2K1"/>
<dbReference type="SUPFAM" id="SSF56399">
    <property type="entry name" value="ADP-ribosylation"/>
    <property type="match status" value="1"/>
</dbReference>
<sequence>MGLNLGQTDNNVCINSNYNWHELSQSLIDEYYAIHNGVCKKYEERLVVIYDFNIKELKTNFYNSIMQLEPIVDGINIFTNIDRCVEFLMKNEHAKIFLIIRGPISDSIMSRIHHISQVNSIYILLQHESYDDQSIKNWLKVTGIYTEISVICNALKRTIQECNQDSIAISFSLSHEILDQSFSYIYLFKKNVFNNIDDRSYEQVNELTKYYREKYPYNHVMLKVLERFAQEYDQQKAIWWFTYACCLDPLLTQALRTLDTDTIDKVKFFLIDIHQQIEKLYREQSVDHHDSFIVYHSQGLTDQDFEKLKQSKHGLISFNNFLLTSQNYELSFEIAHKISQKSDLIGILFVMSINPIRSTIPFARLNNEIAFGSYEEEILFSMQTSFRIIGIQPMEENN</sequence>
<dbReference type="Proteomes" id="UP000663832">
    <property type="component" value="Unassembled WGS sequence"/>
</dbReference>
<dbReference type="OrthoDB" id="10413503at2759"/>
<accession>A0A816D2K1</accession>
<comment type="caution">
    <text evidence="2">The sequence shown here is derived from an EMBL/GenBank/DDBJ whole genome shotgun (WGS) entry which is preliminary data.</text>
</comment>
<protein>
    <submittedName>
        <fullName evidence="2">Uncharacterized protein</fullName>
    </submittedName>
</protein>
<proteinExistence type="predicted"/>
<name>A0A816D2K1_9BILA</name>
<keyword evidence="3" id="KW-1185">Reference proteome</keyword>
<reference evidence="2" key="1">
    <citation type="submission" date="2021-02" db="EMBL/GenBank/DDBJ databases">
        <authorList>
            <person name="Nowell W R."/>
        </authorList>
    </citation>
    <scope>NUCLEOTIDE SEQUENCE</scope>
</reference>
<evidence type="ECO:0000313" key="3">
    <source>
        <dbReference type="Proteomes" id="UP000663832"/>
    </source>
</evidence>
<dbReference type="Proteomes" id="UP000663877">
    <property type="component" value="Unassembled WGS sequence"/>
</dbReference>
<dbReference type="EMBL" id="CAJNOM010002150">
    <property type="protein sequence ID" value="CAF1627728.1"/>
    <property type="molecule type" value="Genomic_DNA"/>
</dbReference>
<evidence type="ECO:0000313" key="2">
    <source>
        <dbReference type="EMBL" id="CAF1627728.1"/>
    </source>
</evidence>
<evidence type="ECO:0000313" key="1">
    <source>
        <dbReference type="EMBL" id="CAF1441293.1"/>
    </source>
</evidence>
<organism evidence="2 3">
    <name type="scientific">Adineta steineri</name>
    <dbReference type="NCBI Taxonomy" id="433720"/>
    <lineage>
        <taxon>Eukaryota</taxon>
        <taxon>Metazoa</taxon>
        <taxon>Spiralia</taxon>
        <taxon>Gnathifera</taxon>
        <taxon>Rotifera</taxon>
        <taxon>Eurotatoria</taxon>
        <taxon>Bdelloidea</taxon>
        <taxon>Adinetida</taxon>
        <taxon>Adinetidae</taxon>
        <taxon>Adineta</taxon>
    </lineage>
</organism>
<gene>
    <name evidence="1" type="ORF">BJG266_LOCUS39902</name>
    <name evidence="2" type="ORF">QVE165_LOCUS56784</name>
</gene>
<dbReference type="EMBL" id="CAJNOI010001821">
    <property type="protein sequence ID" value="CAF1441293.1"/>
    <property type="molecule type" value="Genomic_DNA"/>
</dbReference>